<dbReference type="InterPro" id="IPR052738">
    <property type="entry name" value="ABC-Tungstate_binding"/>
</dbReference>
<dbReference type="Gene3D" id="3.40.190.10">
    <property type="entry name" value="Periplasmic binding protein-like II"/>
    <property type="match status" value="2"/>
</dbReference>
<dbReference type="EMBL" id="CP017147">
    <property type="protein sequence ID" value="AOO79741.1"/>
    <property type="molecule type" value="Genomic_DNA"/>
</dbReference>
<dbReference type="KEGG" id="bvv:BHK69_03905"/>
<dbReference type="SUPFAM" id="SSF53850">
    <property type="entry name" value="Periplasmic binding protein-like II"/>
    <property type="match status" value="1"/>
</dbReference>
<keyword evidence="4" id="KW-1185">Reference proteome</keyword>
<evidence type="ECO:0000313" key="3">
    <source>
        <dbReference type="EMBL" id="AOO79741.1"/>
    </source>
</evidence>
<dbReference type="Proteomes" id="UP000094969">
    <property type="component" value="Chromosome"/>
</dbReference>
<dbReference type="PROSITE" id="PS51318">
    <property type="entry name" value="TAT"/>
    <property type="match status" value="1"/>
</dbReference>
<sequence>MIRTRRLLLAAGFSAAFAGLALAQTTTVAPPAASAPAAAGARFIIVSSTTSTQDSGLFGHILPLFQARTGIEVRVVSQGTGQALDTGRRGDADVVFVHAKAQEEKFLAEGFALERKPVMYNDFVLIGPKSDPAGVAGTKDIVAALKAIQEKSVPFVSRGDKSGTHSAELALWKVAGIDLDQKKGSWYRDVGQGMGAALNTAGGMGAYVLADRGTWISFKNRGDLTIAVEGDRRLFNQYGVMAVNPAKHPHVKVNDGQAFVNWLISPEGQKAIAEYKIDGQQLFFPNATQAGA</sequence>
<feature type="domain" description="PBP" evidence="2">
    <location>
        <begin position="36"/>
        <end position="267"/>
    </location>
</feature>
<dbReference type="Pfam" id="PF12849">
    <property type="entry name" value="PBP_like_2"/>
    <property type="match status" value="1"/>
</dbReference>
<feature type="signal peptide" evidence="1">
    <location>
        <begin position="1"/>
        <end position="23"/>
    </location>
</feature>
<reference evidence="3 4" key="1">
    <citation type="journal article" date="2015" name="Antonie Van Leeuwenhoek">
        <title>Bosea vaviloviae sp. nov., a new species of slow-growing rhizobia isolated from nodules of the relict species Vavilovia formosa (Stev.) Fed.</title>
        <authorList>
            <person name="Safronova V.I."/>
            <person name="Kuznetsova I.G."/>
            <person name="Sazanova A.L."/>
            <person name="Kimeklis A.K."/>
            <person name="Belimov A.A."/>
            <person name="Andronov E.E."/>
            <person name="Pinaev A.G."/>
            <person name="Chizhevskaya E.P."/>
            <person name="Pukhaev A.R."/>
            <person name="Popov K.P."/>
            <person name="Willems A."/>
            <person name="Tikhonovich I.A."/>
        </authorList>
    </citation>
    <scope>NUCLEOTIDE SEQUENCE [LARGE SCALE GENOMIC DNA]</scope>
    <source>
        <strain evidence="3 4">Vaf18</strain>
    </source>
</reference>
<keyword evidence="1" id="KW-0732">Signal</keyword>
<organism evidence="3 4">
    <name type="scientific">Bosea vaviloviae</name>
    <dbReference type="NCBI Taxonomy" id="1526658"/>
    <lineage>
        <taxon>Bacteria</taxon>
        <taxon>Pseudomonadati</taxon>
        <taxon>Pseudomonadota</taxon>
        <taxon>Alphaproteobacteria</taxon>
        <taxon>Hyphomicrobiales</taxon>
        <taxon>Boseaceae</taxon>
        <taxon>Bosea</taxon>
    </lineage>
</organism>
<proteinExistence type="predicted"/>
<dbReference type="OrthoDB" id="186379at2"/>
<dbReference type="InterPro" id="IPR006311">
    <property type="entry name" value="TAT_signal"/>
</dbReference>
<protein>
    <recommendedName>
        <fullName evidence="2">PBP domain-containing protein</fullName>
    </recommendedName>
</protein>
<dbReference type="RefSeq" id="WP_069688963.1">
    <property type="nucleotide sequence ID" value="NZ_CP017147.1"/>
</dbReference>
<gene>
    <name evidence="3" type="ORF">BHK69_03905</name>
</gene>
<dbReference type="AlphaFoldDB" id="A0A1D7TX92"/>
<feature type="chain" id="PRO_5009099714" description="PBP domain-containing protein" evidence="1">
    <location>
        <begin position="24"/>
        <end position="292"/>
    </location>
</feature>
<dbReference type="PANTHER" id="PTHR37945">
    <property type="entry name" value="EXTRACELLULAR TUNGSTATE BINDING PROTEIN"/>
    <property type="match status" value="1"/>
</dbReference>
<dbReference type="InterPro" id="IPR024370">
    <property type="entry name" value="PBP_domain"/>
</dbReference>
<dbReference type="PANTHER" id="PTHR37945:SF1">
    <property type="entry name" value="EXTRACELLULAR TUNGSTATE BINDING PROTEIN"/>
    <property type="match status" value="1"/>
</dbReference>
<evidence type="ECO:0000256" key="1">
    <source>
        <dbReference type="SAM" id="SignalP"/>
    </source>
</evidence>
<accession>A0A1D7TX92</accession>
<evidence type="ECO:0000259" key="2">
    <source>
        <dbReference type="Pfam" id="PF12849"/>
    </source>
</evidence>
<dbReference type="STRING" id="1526658.BHK69_03905"/>
<name>A0A1D7TX92_9HYPH</name>
<evidence type="ECO:0000313" key="4">
    <source>
        <dbReference type="Proteomes" id="UP000094969"/>
    </source>
</evidence>